<evidence type="ECO:0000313" key="3">
    <source>
        <dbReference type="Proteomes" id="UP000276133"/>
    </source>
</evidence>
<protein>
    <recommendedName>
        <fullName evidence="4">SMP domain-containing protein</fullName>
    </recommendedName>
</protein>
<dbReference type="EMBL" id="REGN01006480">
    <property type="protein sequence ID" value="RNA09334.1"/>
    <property type="molecule type" value="Genomic_DNA"/>
</dbReference>
<dbReference type="Proteomes" id="UP000276133">
    <property type="component" value="Unassembled WGS sequence"/>
</dbReference>
<gene>
    <name evidence="2" type="ORF">BpHYR1_050997</name>
</gene>
<feature type="compositionally biased region" description="Polar residues" evidence="1">
    <location>
        <begin position="40"/>
        <end position="55"/>
    </location>
</feature>
<evidence type="ECO:0008006" key="4">
    <source>
        <dbReference type="Google" id="ProtNLM"/>
    </source>
</evidence>
<feature type="compositionally biased region" description="Gly residues" evidence="1">
    <location>
        <begin position="1"/>
        <end position="21"/>
    </location>
</feature>
<reference evidence="2 3" key="1">
    <citation type="journal article" date="2018" name="Sci. Rep.">
        <title>Genomic signatures of local adaptation to the degree of environmental predictability in rotifers.</title>
        <authorList>
            <person name="Franch-Gras L."/>
            <person name="Hahn C."/>
            <person name="Garcia-Roger E.M."/>
            <person name="Carmona M.J."/>
            <person name="Serra M."/>
            <person name="Gomez A."/>
        </authorList>
    </citation>
    <scope>NUCLEOTIDE SEQUENCE [LARGE SCALE GENOMIC DNA]</scope>
    <source>
        <strain evidence="2">HYR1</strain>
    </source>
</reference>
<dbReference type="AlphaFoldDB" id="A0A3M7QDR3"/>
<name>A0A3M7QDR3_BRAPC</name>
<accession>A0A3M7QDR3</accession>
<feature type="region of interest" description="Disordered" evidence="1">
    <location>
        <begin position="1"/>
        <end position="71"/>
    </location>
</feature>
<comment type="caution">
    <text evidence="2">The sequence shown here is derived from an EMBL/GenBank/DDBJ whole genome shotgun (WGS) entry which is preliminary data.</text>
</comment>
<proteinExistence type="predicted"/>
<evidence type="ECO:0000313" key="2">
    <source>
        <dbReference type="EMBL" id="RNA09334.1"/>
    </source>
</evidence>
<organism evidence="2 3">
    <name type="scientific">Brachionus plicatilis</name>
    <name type="common">Marine rotifer</name>
    <name type="synonym">Brachionus muelleri</name>
    <dbReference type="NCBI Taxonomy" id="10195"/>
    <lineage>
        <taxon>Eukaryota</taxon>
        <taxon>Metazoa</taxon>
        <taxon>Spiralia</taxon>
        <taxon>Gnathifera</taxon>
        <taxon>Rotifera</taxon>
        <taxon>Eurotatoria</taxon>
        <taxon>Monogononta</taxon>
        <taxon>Pseudotrocha</taxon>
        <taxon>Ploima</taxon>
        <taxon>Brachionidae</taxon>
        <taxon>Brachionus</taxon>
    </lineage>
</organism>
<dbReference type="OrthoDB" id="5988651at2759"/>
<keyword evidence="3" id="KW-1185">Reference proteome</keyword>
<evidence type="ECO:0000256" key="1">
    <source>
        <dbReference type="SAM" id="MobiDB-lite"/>
    </source>
</evidence>
<feature type="compositionally biased region" description="Low complexity" evidence="1">
    <location>
        <begin position="22"/>
        <end position="32"/>
    </location>
</feature>
<sequence length="71" mass="6885">MTHGHGQSGGHGSSHGGGSKGSGSQSSGKSSQMDPAAASRIQSTGDKNTSSQTAKSGFGPRAQASAAKNQQ</sequence>